<feature type="domain" description="Rad50/SbcC-type AAA" evidence="2">
    <location>
        <begin position="4"/>
        <end position="41"/>
    </location>
</feature>
<dbReference type="InterPro" id="IPR051396">
    <property type="entry name" value="Bact_Antivir_Def_Nuclease"/>
</dbReference>
<evidence type="ECO:0000313" key="3">
    <source>
        <dbReference type="EMBL" id="MFC3294121.1"/>
    </source>
</evidence>
<dbReference type="InterPro" id="IPR038729">
    <property type="entry name" value="Rad50/SbcC_AAA"/>
</dbReference>
<dbReference type="SUPFAM" id="SSF52540">
    <property type="entry name" value="P-loop containing nucleoside triphosphate hydrolases"/>
    <property type="match status" value="1"/>
</dbReference>
<dbReference type="PANTHER" id="PTHR43581">
    <property type="entry name" value="ATP/GTP PHOSPHATASE"/>
    <property type="match status" value="1"/>
</dbReference>
<evidence type="ECO:0000259" key="2">
    <source>
        <dbReference type="Pfam" id="PF13476"/>
    </source>
</evidence>
<dbReference type="EMBL" id="JBHRUH010000040">
    <property type="protein sequence ID" value="MFC3294121.1"/>
    <property type="molecule type" value="Genomic_DNA"/>
</dbReference>
<proteinExistence type="predicted"/>
<reference evidence="4" key="1">
    <citation type="journal article" date="2019" name="Int. J. Syst. Evol. Microbiol.">
        <title>The Global Catalogue of Microorganisms (GCM) 10K type strain sequencing project: providing services to taxonomists for standard genome sequencing and annotation.</title>
        <authorList>
            <consortium name="The Broad Institute Genomics Platform"/>
            <consortium name="The Broad Institute Genome Sequencing Center for Infectious Disease"/>
            <person name="Wu L."/>
            <person name="Ma J."/>
        </authorList>
    </citation>
    <scope>NUCLEOTIDE SEQUENCE [LARGE SCALE GENOMIC DNA]</scope>
    <source>
        <strain evidence="4">KCTC 12847</strain>
    </source>
</reference>
<dbReference type="Proteomes" id="UP001595640">
    <property type="component" value="Unassembled WGS sequence"/>
</dbReference>
<dbReference type="CDD" id="cd00267">
    <property type="entry name" value="ABC_ATPase"/>
    <property type="match status" value="1"/>
</dbReference>
<dbReference type="RefSeq" id="WP_019020106.1">
    <property type="nucleotide sequence ID" value="NZ_BMXD01000009.1"/>
</dbReference>
<evidence type="ECO:0000313" key="4">
    <source>
        <dbReference type="Proteomes" id="UP001595640"/>
    </source>
</evidence>
<name>A0ABV7M5B5_9GAMM</name>
<dbReference type="InterPro" id="IPR027417">
    <property type="entry name" value="P-loop_NTPase"/>
</dbReference>
<sequence length="388" mass="43288">MIDRLELKNFTSFGNLDIDFSPKINVIIGENGTGKTHLLKAAYGLCAGASFFKHKPGLGKAELEAALTAKFLRLFMPLDDKLGKMHFHGAREHASLTAQFAEGQKVNATFFNNSSELSIKESQSYAKYRAKPVFIPTKEVLSLVKGMADEAHDQKTVELIFDDGYVDLAKALTKTNDEDLDARINEDPRLNSIIPQLVSLIGGRYQWENGGFCFQPGEYREKPSPKRTNSKSAQAYQDSTVTEFVAERGRQYSSSMTAEGFRKIGILHRLLSNGVLSPGSSGPLFWDEPESNMNPKLMKLLVQVLLELARNNQQVILATHDYVLLKWFDLLANPKQGHHIRFHALVNKGSQVTLQSANSYKELDNNAIANTFDDLYDEEVKRSLGGKA</sequence>
<comment type="caution">
    <text evidence="3">The sequence shown here is derived from an EMBL/GenBank/DDBJ whole genome shotgun (WGS) entry which is preliminary data.</text>
</comment>
<evidence type="ECO:0000259" key="1">
    <source>
        <dbReference type="Pfam" id="PF13304"/>
    </source>
</evidence>
<dbReference type="Pfam" id="PF13304">
    <property type="entry name" value="AAA_21"/>
    <property type="match status" value="1"/>
</dbReference>
<protein>
    <submittedName>
        <fullName evidence="3">ATP/GTP-binding protein</fullName>
    </submittedName>
</protein>
<feature type="domain" description="ATPase AAA-type core" evidence="1">
    <location>
        <begin position="199"/>
        <end position="325"/>
    </location>
</feature>
<keyword evidence="4" id="KW-1185">Reference proteome</keyword>
<dbReference type="Pfam" id="PF13476">
    <property type="entry name" value="AAA_23"/>
    <property type="match status" value="1"/>
</dbReference>
<dbReference type="Gene3D" id="3.40.50.300">
    <property type="entry name" value="P-loop containing nucleotide triphosphate hydrolases"/>
    <property type="match status" value="1"/>
</dbReference>
<accession>A0ABV7M5B5</accession>
<dbReference type="InterPro" id="IPR003959">
    <property type="entry name" value="ATPase_AAA_core"/>
</dbReference>
<dbReference type="PANTHER" id="PTHR43581:SF2">
    <property type="entry name" value="EXCINUCLEASE ATPASE SUBUNIT"/>
    <property type="match status" value="1"/>
</dbReference>
<organism evidence="3 4">
    <name type="scientific">Modicisalibacter luteus</name>
    <dbReference type="NCBI Taxonomy" id="453962"/>
    <lineage>
        <taxon>Bacteria</taxon>
        <taxon>Pseudomonadati</taxon>
        <taxon>Pseudomonadota</taxon>
        <taxon>Gammaproteobacteria</taxon>
        <taxon>Oceanospirillales</taxon>
        <taxon>Halomonadaceae</taxon>
        <taxon>Modicisalibacter</taxon>
    </lineage>
</organism>
<gene>
    <name evidence="3" type="ORF">ACFOEI_18930</name>
</gene>